<dbReference type="KEGG" id="mbas:ALGA_3233"/>
<dbReference type="Pfam" id="PF01643">
    <property type="entry name" value="Acyl-ACP_TE"/>
    <property type="match status" value="1"/>
</dbReference>
<dbReference type="GO" id="GO:0016297">
    <property type="term" value="F:fatty acyl-[ACP] hydrolase activity"/>
    <property type="evidence" value="ECO:0007669"/>
    <property type="project" value="InterPro"/>
</dbReference>
<evidence type="ECO:0000256" key="5">
    <source>
        <dbReference type="ARBA" id="ARBA00022946"/>
    </source>
</evidence>
<evidence type="ECO:0000313" key="11">
    <source>
        <dbReference type="Proteomes" id="UP000218267"/>
    </source>
</evidence>
<proteinExistence type="inferred from homology"/>
<dbReference type="OrthoDB" id="9801517at2"/>
<keyword evidence="4" id="KW-0276">Fatty acid metabolism</keyword>
<accession>A0A1Y1CNF2</accession>
<keyword evidence="3" id="KW-0378">Hydrolase</keyword>
<dbReference type="RefSeq" id="WP_096431033.1">
    <property type="nucleotide sequence ID" value="NZ_AP018042.1"/>
</dbReference>
<comment type="similarity">
    <text evidence="1">Belongs to the acyl-ACP thioesterase family.</text>
</comment>
<feature type="domain" description="Acyl-ACP thioesterase-like C-terminal" evidence="9">
    <location>
        <begin position="160"/>
        <end position="249"/>
    </location>
</feature>
<protein>
    <submittedName>
        <fullName evidence="10">Acyl-[acyl-carrier-protein] thioesterase</fullName>
    </submittedName>
</protein>
<dbReference type="Proteomes" id="UP000218267">
    <property type="component" value="Chromosome"/>
</dbReference>
<dbReference type="InterPro" id="IPR002864">
    <property type="entry name" value="Acyl-ACP_thioesterase_NHD"/>
</dbReference>
<evidence type="ECO:0000256" key="2">
    <source>
        <dbReference type="ARBA" id="ARBA00022516"/>
    </source>
</evidence>
<dbReference type="EMBL" id="AP018042">
    <property type="protein sequence ID" value="BAX81533.1"/>
    <property type="molecule type" value="Genomic_DNA"/>
</dbReference>
<evidence type="ECO:0000256" key="3">
    <source>
        <dbReference type="ARBA" id="ARBA00022801"/>
    </source>
</evidence>
<dbReference type="PANTHER" id="PTHR31727:SF6">
    <property type="entry name" value="OLEOYL-ACYL CARRIER PROTEIN THIOESTERASE 1, CHLOROPLASTIC"/>
    <property type="match status" value="1"/>
</dbReference>
<dbReference type="AlphaFoldDB" id="A0A1Y1CNF2"/>
<reference evidence="10 11" key="1">
    <citation type="journal article" date="2018" name="Mar. Genomics">
        <title>Complete genome sequence of Marinifilaceae bacterium strain SPP2, isolated from the Antarctic marine sediment.</title>
        <authorList>
            <person name="Watanabe M."/>
            <person name="Kojima H."/>
            <person name="Fukui M."/>
        </authorList>
    </citation>
    <scope>NUCLEOTIDE SEQUENCE [LARGE SCALE GENOMIC DNA]</scope>
    <source>
        <strain evidence="10 11">SPP2</strain>
    </source>
</reference>
<reference evidence="11" key="2">
    <citation type="journal article" date="2020" name="Antonie Van Leeuwenhoek">
        <title>Labilibaculum antarcticum sp. nov., a novel facultative anaerobic, psychrotorelant bacterium isolated from marine sediment of Antarctica.</title>
        <authorList>
            <person name="Watanabe M."/>
            <person name="Kojima H."/>
            <person name="Fukui M."/>
        </authorList>
    </citation>
    <scope>NUCLEOTIDE SEQUENCE [LARGE SCALE GENOMIC DNA]</scope>
    <source>
        <strain evidence="11">SPP2</strain>
    </source>
</reference>
<dbReference type="PANTHER" id="PTHR31727">
    <property type="entry name" value="OLEOYL-ACYL CARRIER PROTEIN THIOESTERASE 1, CHLOROPLASTIC"/>
    <property type="match status" value="1"/>
</dbReference>
<dbReference type="InterPro" id="IPR049427">
    <property type="entry name" value="Acyl-ACP_TE_C"/>
</dbReference>
<dbReference type="SUPFAM" id="SSF54637">
    <property type="entry name" value="Thioesterase/thiol ester dehydrase-isomerase"/>
    <property type="match status" value="2"/>
</dbReference>
<feature type="domain" description="Acyl-ACP thioesterase N-terminal hotdog" evidence="8">
    <location>
        <begin position="10"/>
        <end position="128"/>
    </location>
</feature>
<dbReference type="InterPro" id="IPR029069">
    <property type="entry name" value="HotDog_dom_sf"/>
</dbReference>
<keyword evidence="11" id="KW-1185">Reference proteome</keyword>
<dbReference type="Gene3D" id="3.10.129.10">
    <property type="entry name" value="Hotdog Thioesterase"/>
    <property type="match status" value="1"/>
</dbReference>
<dbReference type="Pfam" id="PF20791">
    <property type="entry name" value="Acyl-ACP_TE_C"/>
    <property type="match status" value="1"/>
</dbReference>
<evidence type="ECO:0000259" key="9">
    <source>
        <dbReference type="Pfam" id="PF20791"/>
    </source>
</evidence>
<sequence length="249" mass="28952">MNTSNIDITKYRETFQIGSFDADLHGKAKLTSICNYFQEIAGKHVDLIHKGINDLKDNNMAWVLSRLKLQIFETPNWKDKISIETWSVGTDGIFGNREFKIYDSKDQVIGQALSSWLVINTNTKRLVRPQKIVANLPINQEDPIFAHTLTKLPQIKDPKYIEDLHIHYSDLDIYRHVNNVKYVKWAIDSCLTEILSKKRIQELEINYIHEAKLGETLEVFNTTNDNTSEIFIKTKNTDIENCRAIIKWK</sequence>
<keyword evidence="5" id="KW-0809">Transit peptide</keyword>
<keyword evidence="7" id="KW-0275">Fatty acid biosynthesis</keyword>
<dbReference type="GO" id="GO:0000036">
    <property type="term" value="F:acyl carrier activity"/>
    <property type="evidence" value="ECO:0007669"/>
    <property type="project" value="TreeGrafter"/>
</dbReference>
<name>A0A1Y1CNF2_9BACT</name>
<evidence type="ECO:0000256" key="4">
    <source>
        <dbReference type="ARBA" id="ARBA00022832"/>
    </source>
</evidence>
<keyword evidence="6" id="KW-0443">Lipid metabolism</keyword>
<evidence type="ECO:0000256" key="6">
    <source>
        <dbReference type="ARBA" id="ARBA00023098"/>
    </source>
</evidence>
<evidence type="ECO:0000313" key="10">
    <source>
        <dbReference type="EMBL" id="BAX81533.1"/>
    </source>
</evidence>
<evidence type="ECO:0000256" key="1">
    <source>
        <dbReference type="ARBA" id="ARBA00006500"/>
    </source>
</evidence>
<dbReference type="InterPro" id="IPR045023">
    <property type="entry name" value="FATA/B"/>
</dbReference>
<gene>
    <name evidence="10" type="ORF">ALGA_3233</name>
</gene>
<keyword evidence="2" id="KW-0444">Lipid biosynthesis</keyword>
<organism evidence="10 11">
    <name type="scientific">Labilibaculum antarcticum</name>
    <dbReference type="NCBI Taxonomy" id="1717717"/>
    <lineage>
        <taxon>Bacteria</taxon>
        <taxon>Pseudomonadati</taxon>
        <taxon>Bacteroidota</taxon>
        <taxon>Bacteroidia</taxon>
        <taxon>Marinilabiliales</taxon>
        <taxon>Marinifilaceae</taxon>
        <taxon>Labilibaculum</taxon>
    </lineage>
</organism>
<evidence type="ECO:0000256" key="7">
    <source>
        <dbReference type="ARBA" id="ARBA00023160"/>
    </source>
</evidence>
<evidence type="ECO:0000259" key="8">
    <source>
        <dbReference type="Pfam" id="PF01643"/>
    </source>
</evidence>